<name>A0A817X114_9BILA</name>
<dbReference type="Gene3D" id="3.30.40.10">
    <property type="entry name" value="Zinc/RING finger domain, C3HC4 (zinc finger)"/>
    <property type="match status" value="1"/>
</dbReference>
<dbReference type="InterPro" id="IPR019775">
    <property type="entry name" value="WD40_repeat_CS"/>
</dbReference>
<dbReference type="EMBL" id="CAJNYV010000531">
    <property type="protein sequence ID" value="CAF3366446.1"/>
    <property type="molecule type" value="Genomic_DNA"/>
</dbReference>
<dbReference type="InterPro" id="IPR020472">
    <property type="entry name" value="WD40_PAC1"/>
</dbReference>
<dbReference type="EMBL" id="CAJOBS010000074">
    <property type="protein sequence ID" value="CAF4487615.1"/>
    <property type="molecule type" value="Genomic_DNA"/>
</dbReference>
<evidence type="ECO:0000313" key="9">
    <source>
        <dbReference type="EMBL" id="CAF4487615.1"/>
    </source>
</evidence>
<reference evidence="5" key="1">
    <citation type="submission" date="2021-02" db="EMBL/GenBank/DDBJ databases">
        <authorList>
            <person name="Nowell W R."/>
        </authorList>
    </citation>
    <scope>NUCLEOTIDE SEQUENCE</scope>
</reference>
<evidence type="ECO:0000313" key="8">
    <source>
        <dbReference type="EMBL" id="CAF4424948.1"/>
    </source>
</evidence>
<dbReference type="AlphaFoldDB" id="A0A817X114"/>
<feature type="repeat" description="WD" evidence="3">
    <location>
        <begin position="112"/>
        <end position="153"/>
    </location>
</feature>
<dbReference type="Gene3D" id="2.130.10.10">
    <property type="entry name" value="YVTN repeat-like/Quinoprotein amine dehydrogenase"/>
    <property type="match status" value="2"/>
</dbReference>
<dbReference type="Proteomes" id="UP000663869">
    <property type="component" value="Unassembled WGS sequence"/>
</dbReference>
<evidence type="ECO:0000313" key="5">
    <source>
        <dbReference type="EMBL" id="CAF3362290.1"/>
    </source>
</evidence>
<evidence type="ECO:0000256" key="2">
    <source>
        <dbReference type="ARBA" id="ARBA00022737"/>
    </source>
</evidence>
<dbReference type="GO" id="GO:0004842">
    <property type="term" value="F:ubiquitin-protein transferase activity"/>
    <property type="evidence" value="ECO:0007669"/>
    <property type="project" value="InterPro"/>
</dbReference>
<accession>A0A817X114</accession>
<dbReference type="Pfam" id="PF00400">
    <property type="entry name" value="WD40"/>
    <property type="match status" value="7"/>
</dbReference>
<dbReference type="PROSITE" id="PS50082">
    <property type="entry name" value="WD_REPEATS_2"/>
    <property type="match status" value="6"/>
</dbReference>
<dbReference type="GO" id="GO:0016567">
    <property type="term" value="P:protein ubiquitination"/>
    <property type="evidence" value="ECO:0007669"/>
    <property type="project" value="InterPro"/>
</dbReference>
<dbReference type="PROSITE" id="PS00678">
    <property type="entry name" value="WD_REPEATS_1"/>
    <property type="match status" value="3"/>
</dbReference>
<dbReference type="GO" id="GO:0048188">
    <property type="term" value="C:Set1C/COMPASS complex"/>
    <property type="evidence" value="ECO:0007669"/>
    <property type="project" value="TreeGrafter"/>
</dbReference>
<dbReference type="PANTHER" id="PTHR22847">
    <property type="entry name" value="WD40 REPEAT PROTEIN"/>
    <property type="match status" value="1"/>
</dbReference>
<evidence type="ECO:0000259" key="4">
    <source>
        <dbReference type="PROSITE" id="PS51698"/>
    </source>
</evidence>
<dbReference type="SUPFAM" id="SSF57850">
    <property type="entry name" value="RING/U-box"/>
    <property type="match status" value="1"/>
</dbReference>
<feature type="repeat" description="WD" evidence="3">
    <location>
        <begin position="17"/>
        <end position="54"/>
    </location>
</feature>
<dbReference type="InterPro" id="IPR036322">
    <property type="entry name" value="WD40_repeat_dom_sf"/>
</dbReference>
<organism evidence="5 10">
    <name type="scientific">Rotaria socialis</name>
    <dbReference type="NCBI Taxonomy" id="392032"/>
    <lineage>
        <taxon>Eukaryota</taxon>
        <taxon>Metazoa</taxon>
        <taxon>Spiralia</taxon>
        <taxon>Gnathifera</taxon>
        <taxon>Rotifera</taxon>
        <taxon>Eurotatoria</taxon>
        <taxon>Bdelloidea</taxon>
        <taxon>Philodinida</taxon>
        <taxon>Philodinidae</taxon>
        <taxon>Rotaria</taxon>
    </lineage>
</organism>
<dbReference type="Proteomes" id="UP000663865">
    <property type="component" value="Unassembled WGS sequence"/>
</dbReference>
<dbReference type="Proteomes" id="UP000663838">
    <property type="component" value="Unassembled WGS sequence"/>
</dbReference>
<dbReference type="InterPro" id="IPR015943">
    <property type="entry name" value="WD40/YVTN_repeat-like_dom_sf"/>
</dbReference>
<evidence type="ECO:0000256" key="1">
    <source>
        <dbReference type="ARBA" id="ARBA00022574"/>
    </source>
</evidence>
<dbReference type="InterPro" id="IPR013083">
    <property type="entry name" value="Znf_RING/FYVE/PHD"/>
</dbReference>
<dbReference type="PANTHER" id="PTHR22847:SF637">
    <property type="entry name" value="WD REPEAT DOMAIN 5B"/>
    <property type="match status" value="1"/>
</dbReference>
<dbReference type="CDD" id="cd00200">
    <property type="entry name" value="WD40"/>
    <property type="match status" value="1"/>
</dbReference>
<dbReference type="EMBL" id="CAJNYU010000474">
    <property type="protein sequence ID" value="CAF3362290.1"/>
    <property type="molecule type" value="Genomic_DNA"/>
</dbReference>
<dbReference type="CDD" id="cd16655">
    <property type="entry name" value="RING-Ubox_WDSUB1-like"/>
    <property type="match status" value="1"/>
</dbReference>
<evidence type="ECO:0000256" key="3">
    <source>
        <dbReference type="PROSITE-ProRule" id="PRU00221"/>
    </source>
</evidence>
<keyword evidence="2" id="KW-0677">Repeat</keyword>
<dbReference type="Proteomes" id="UP000663825">
    <property type="component" value="Unassembled WGS sequence"/>
</dbReference>
<dbReference type="SMART" id="SM00504">
    <property type="entry name" value="Ubox"/>
    <property type="match status" value="1"/>
</dbReference>
<evidence type="ECO:0000313" key="10">
    <source>
        <dbReference type="Proteomes" id="UP000663869"/>
    </source>
</evidence>
<protein>
    <recommendedName>
        <fullName evidence="4">U-box domain-containing protein</fullName>
    </recommendedName>
</protein>
<dbReference type="SUPFAM" id="SSF50978">
    <property type="entry name" value="WD40 repeat-like"/>
    <property type="match status" value="1"/>
</dbReference>
<evidence type="ECO:0000313" key="7">
    <source>
        <dbReference type="EMBL" id="CAF3370024.1"/>
    </source>
</evidence>
<dbReference type="OrthoDB" id="10064100at2759"/>
<dbReference type="EMBL" id="CAJOBQ010000843">
    <property type="protein sequence ID" value="CAF4424948.1"/>
    <property type="molecule type" value="Genomic_DNA"/>
</dbReference>
<gene>
    <name evidence="5" type="ORF">FME351_LOCUS5530</name>
    <name evidence="6" type="ORF">KIK155_LOCUS4980</name>
    <name evidence="7" type="ORF">TIS948_LOCUS24970</name>
    <name evidence="9" type="ORF">TOA249_LOCUS2349</name>
    <name evidence="8" type="ORF">TSG867_LOCUS14857</name>
</gene>
<dbReference type="Pfam" id="PF04564">
    <property type="entry name" value="U-box"/>
    <property type="match status" value="1"/>
</dbReference>
<evidence type="ECO:0000313" key="6">
    <source>
        <dbReference type="EMBL" id="CAF3366446.1"/>
    </source>
</evidence>
<keyword evidence="1 3" id="KW-0853">WD repeat</keyword>
<feature type="repeat" description="WD" evidence="3">
    <location>
        <begin position="301"/>
        <end position="342"/>
    </location>
</feature>
<dbReference type="PRINTS" id="PR00320">
    <property type="entry name" value="GPROTEINBRPT"/>
</dbReference>
<sequence length="514" mass="58280">MASNKPPVLSVQLIHTLSGHVSDVNAVIFSPTHSTPPLLASCSSDKTIRLWNLNDQLSTVLTRHTYQVHCLAFSPILNDNNDSTIKYMASASTDGTCLLWDLKTISVLKEYKHDSDSPIRVCQFSSDGIYLATAGDDELINLWDITASSSRPIKILAGHSGSIVALRFFSNLLISGSFYGDLKLWVIDSSFTGPVHFEREAHDLGVTCLDVYSPSPSSTENHHHHHHPPYLIASGGNDNHVKIWHCSTSSKYHLTLVRTMKKHICPIMCVSFGIKNYLASGSGDKTIIIWNYDTGHFIHQFDAHTRYVTCCAFSSDGHYLASGSNDRMVNIWQINYSDTEKDDDEKNHKKSKNQEFQLHPIDQWTNEMVKQWLEQFNIKTKLSLTGNDLLLKSDSEILELFNNNELLLNELSSLRHKHFIKQFLLKKTNLNLVSDENNEQTIPNEFLCPITHELMHDPVCASDGYTYERKAIEEWLAKKPTSPIMNLSIKGTQLYSNKILKMLIDKYVQHNSYL</sequence>
<feature type="domain" description="U-box" evidence="4">
    <location>
        <begin position="441"/>
        <end position="514"/>
    </location>
</feature>
<feature type="repeat" description="WD" evidence="3">
    <location>
        <begin position="156"/>
        <end position="185"/>
    </location>
</feature>
<dbReference type="EMBL" id="CAJNXB010004322">
    <property type="protein sequence ID" value="CAF3370024.1"/>
    <property type="molecule type" value="Genomic_DNA"/>
</dbReference>
<dbReference type="GO" id="GO:0042393">
    <property type="term" value="F:histone binding"/>
    <property type="evidence" value="ECO:0007669"/>
    <property type="project" value="TreeGrafter"/>
</dbReference>
<dbReference type="SMART" id="SM00320">
    <property type="entry name" value="WD40"/>
    <property type="match status" value="7"/>
</dbReference>
<dbReference type="InterPro" id="IPR003613">
    <property type="entry name" value="Ubox_domain"/>
</dbReference>
<comment type="caution">
    <text evidence="5">The sequence shown here is derived from an EMBL/GenBank/DDBJ whole genome shotgun (WGS) entry which is preliminary data.</text>
</comment>
<feature type="repeat" description="WD" evidence="3">
    <location>
        <begin position="61"/>
        <end position="110"/>
    </location>
</feature>
<feature type="repeat" description="WD" evidence="3">
    <location>
        <begin position="260"/>
        <end position="300"/>
    </location>
</feature>
<dbReference type="PROSITE" id="PS51698">
    <property type="entry name" value="U_BOX"/>
    <property type="match status" value="1"/>
</dbReference>
<proteinExistence type="predicted"/>
<dbReference type="Proteomes" id="UP000663862">
    <property type="component" value="Unassembled WGS sequence"/>
</dbReference>
<dbReference type="PROSITE" id="PS50294">
    <property type="entry name" value="WD_REPEATS_REGION"/>
    <property type="match status" value="2"/>
</dbReference>
<dbReference type="InterPro" id="IPR001680">
    <property type="entry name" value="WD40_rpt"/>
</dbReference>